<evidence type="ECO:0000259" key="6">
    <source>
        <dbReference type="PROSITE" id="PS50950"/>
    </source>
</evidence>
<keyword evidence="3" id="KW-0862">Zinc</keyword>
<dbReference type="Pfam" id="PF05485">
    <property type="entry name" value="THAP"/>
    <property type="match status" value="1"/>
</dbReference>
<organism evidence="7 8">
    <name type="scientific">Zophobas morio</name>
    <dbReference type="NCBI Taxonomy" id="2755281"/>
    <lineage>
        <taxon>Eukaryota</taxon>
        <taxon>Metazoa</taxon>
        <taxon>Ecdysozoa</taxon>
        <taxon>Arthropoda</taxon>
        <taxon>Hexapoda</taxon>
        <taxon>Insecta</taxon>
        <taxon>Pterygota</taxon>
        <taxon>Neoptera</taxon>
        <taxon>Endopterygota</taxon>
        <taxon>Coleoptera</taxon>
        <taxon>Polyphaga</taxon>
        <taxon>Cucujiformia</taxon>
        <taxon>Tenebrionidae</taxon>
        <taxon>Zophobas</taxon>
    </lineage>
</organism>
<dbReference type="InterPro" id="IPR038441">
    <property type="entry name" value="THAP_Znf_sf"/>
</dbReference>
<evidence type="ECO:0000256" key="5">
    <source>
        <dbReference type="PROSITE-ProRule" id="PRU00309"/>
    </source>
</evidence>
<dbReference type="AlphaFoldDB" id="A0AA38MST9"/>
<reference evidence="7" key="1">
    <citation type="journal article" date="2023" name="G3 (Bethesda)">
        <title>Whole genome assemblies of Zophobas morio and Tenebrio molitor.</title>
        <authorList>
            <person name="Kaur S."/>
            <person name="Stinson S.A."/>
            <person name="diCenzo G.C."/>
        </authorList>
    </citation>
    <scope>NUCLEOTIDE SEQUENCE</scope>
    <source>
        <strain evidence="7">QUZm001</strain>
    </source>
</reference>
<evidence type="ECO:0000256" key="2">
    <source>
        <dbReference type="ARBA" id="ARBA00022771"/>
    </source>
</evidence>
<dbReference type="GO" id="GO:0003677">
    <property type="term" value="F:DNA binding"/>
    <property type="evidence" value="ECO:0007669"/>
    <property type="project" value="UniProtKB-UniRule"/>
</dbReference>
<accession>A0AA38MST9</accession>
<keyword evidence="8" id="KW-1185">Reference proteome</keyword>
<evidence type="ECO:0000256" key="4">
    <source>
        <dbReference type="ARBA" id="ARBA00023125"/>
    </source>
</evidence>
<protein>
    <recommendedName>
        <fullName evidence="6">THAP-type domain-containing protein</fullName>
    </recommendedName>
</protein>
<dbReference type="Proteomes" id="UP001168821">
    <property type="component" value="Unassembled WGS sequence"/>
</dbReference>
<dbReference type="PROSITE" id="PS50950">
    <property type="entry name" value="ZF_THAP"/>
    <property type="match status" value="1"/>
</dbReference>
<evidence type="ECO:0000256" key="3">
    <source>
        <dbReference type="ARBA" id="ARBA00022833"/>
    </source>
</evidence>
<evidence type="ECO:0000313" key="7">
    <source>
        <dbReference type="EMBL" id="KAJ3665963.1"/>
    </source>
</evidence>
<evidence type="ECO:0000313" key="8">
    <source>
        <dbReference type="Proteomes" id="UP001168821"/>
    </source>
</evidence>
<name>A0AA38MST9_9CUCU</name>
<proteinExistence type="predicted"/>
<sequence>MGMCWAPDCKHYSTRDTCRFFRFPKSEKERAKWKRLLRRDVEPGPGAYVCSCRFRDGEKKNGPELFLHNIKKKCIASTPEKKRSEQGR</sequence>
<feature type="domain" description="THAP-type" evidence="6">
    <location>
        <begin position="1"/>
        <end position="88"/>
    </location>
</feature>
<keyword evidence="1" id="KW-0479">Metal-binding</keyword>
<keyword evidence="4 5" id="KW-0238">DNA-binding</keyword>
<keyword evidence="2 5" id="KW-0863">Zinc-finger</keyword>
<dbReference type="EMBL" id="JALNTZ010000001">
    <property type="protein sequence ID" value="KAJ3665963.1"/>
    <property type="molecule type" value="Genomic_DNA"/>
</dbReference>
<dbReference type="Gene3D" id="6.20.210.20">
    <property type="entry name" value="THAP domain"/>
    <property type="match status" value="1"/>
</dbReference>
<gene>
    <name evidence="7" type="ORF">Zmor_001425</name>
</gene>
<dbReference type="SUPFAM" id="SSF57716">
    <property type="entry name" value="Glucocorticoid receptor-like (DNA-binding domain)"/>
    <property type="match status" value="1"/>
</dbReference>
<evidence type="ECO:0000256" key="1">
    <source>
        <dbReference type="ARBA" id="ARBA00022723"/>
    </source>
</evidence>
<dbReference type="GO" id="GO:0008270">
    <property type="term" value="F:zinc ion binding"/>
    <property type="evidence" value="ECO:0007669"/>
    <property type="project" value="UniProtKB-KW"/>
</dbReference>
<dbReference type="InterPro" id="IPR006612">
    <property type="entry name" value="THAP_Znf"/>
</dbReference>
<comment type="caution">
    <text evidence="7">The sequence shown here is derived from an EMBL/GenBank/DDBJ whole genome shotgun (WGS) entry which is preliminary data.</text>
</comment>